<sequence>MHFLKEFKILLKSRYPLIYISTHEEERLEYTINQLLGQESEWIINVWDFVNGYYNNPNDLGIAARHPLEALEFAESRYKENIRSIFILKDFDNFLDDITIIRKLKNLVYKFKLESKHIITATTVQIPESIKDIITVLEFPLPTKKEIRNELIKLLEYTKNSITNELLNNLVNSCQGLSLEKIRRILTRIIAENTVISDNYINNKFILIEKKQAVNRTQLLELYSNVEKISNIGGLHNLKKWLKLRSNSFSEKAKLYGLPTPKGLLLVGVQGTGKSLTAKAIADEWRLPLLKLYVFKIFSGIVGESEAKIRQMINIAEAMSPCIIWIDEIDKAFTGVYSQGDSGTTTRVFGTLTSWLSEKTSEVFIIATANNIKFIPPELIRKGRFDEIFFVGLPNKQERREIFNVLLNKIRPNTYKNYNLSLLSEITDNFSGAEIEQAIIEGMHIAYNDNRGTKFS</sequence>
<evidence type="ECO:0000259" key="8">
    <source>
        <dbReference type="SMART" id="SM00382"/>
    </source>
</evidence>
<reference evidence="9" key="1">
    <citation type="submission" date="2017-03" db="EMBL/GenBank/DDBJ databases">
        <title>The new red algal subphylum Proteorhodophytina comprises the largest and most divergent plastid genomes known.</title>
        <authorList>
            <person name="Munoz-Gomez S.A."/>
            <person name="Mejia-Franco F.G."/>
            <person name="Durnin K."/>
            <person name="Morgan C."/>
            <person name="Grisdale C.J."/>
            <person name="Archibald J.M."/>
            <person name="Slamovits C.H."/>
        </authorList>
    </citation>
    <scope>NUCLEOTIDE SEQUENCE</scope>
    <source>
        <strain evidence="9">UTEX LB2060</strain>
    </source>
</reference>
<evidence type="ECO:0000256" key="6">
    <source>
        <dbReference type="ARBA" id="ARBA00038088"/>
    </source>
</evidence>
<proteinExistence type="inferred from homology"/>
<dbReference type="PANTHER" id="PTHR42960:SF1">
    <property type="entry name" value="YCF46 PROTEIN"/>
    <property type="match status" value="1"/>
</dbReference>
<dbReference type="CDD" id="cd19507">
    <property type="entry name" value="RecA-like_Ycf46-like"/>
    <property type="match status" value="1"/>
</dbReference>
<keyword evidence="5" id="KW-0067">ATP-binding</keyword>
<dbReference type="Gene3D" id="3.40.50.300">
    <property type="entry name" value="P-loop containing nucleotide triphosphate hydrolases"/>
    <property type="match status" value="1"/>
</dbReference>
<dbReference type="PANTHER" id="PTHR42960">
    <property type="entry name" value="YCF46 PROTEIN"/>
    <property type="match status" value="1"/>
</dbReference>
<dbReference type="Gene3D" id="1.10.8.60">
    <property type="match status" value="1"/>
</dbReference>
<dbReference type="AlphaFoldDB" id="A0A1X9PUP7"/>
<gene>
    <name evidence="9" type="primary">ycf46</name>
</gene>
<dbReference type="InterPro" id="IPR027417">
    <property type="entry name" value="P-loop_NTPase"/>
</dbReference>
<keyword evidence="4" id="KW-0547">Nucleotide-binding</keyword>
<keyword evidence="3 9" id="KW-0934">Plastid</keyword>
<comment type="similarity">
    <text evidence="6">Belongs to the AAA ATPase family. Highly divergent.</text>
</comment>
<protein>
    <recommendedName>
        <fullName evidence="7">Uncharacterized AAA domain-containing protein ycf46</fullName>
    </recommendedName>
</protein>
<dbReference type="InterPro" id="IPR003593">
    <property type="entry name" value="AAA+_ATPase"/>
</dbReference>
<dbReference type="EMBL" id="KY709211">
    <property type="protein sequence ID" value="ARO91200.1"/>
    <property type="molecule type" value="Genomic_DNA"/>
</dbReference>
<dbReference type="GO" id="GO:0016887">
    <property type="term" value="F:ATP hydrolysis activity"/>
    <property type="evidence" value="ECO:0007669"/>
    <property type="project" value="InterPro"/>
</dbReference>
<geneLocation type="chloroplast" evidence="9"/>
<evidence type="ECO:0000256" key="7">
    <source>
        <dbReference type="ARBA" id="ARBA00040480"/>
    </source>
</evidence>
<evidence type="ECO:0000256" key="4">
    <source>
        <dbReference type="ARBA" id="ARBA00022741"/>
    </source>
</evidence>
<dbReference type="GO" id="GO:0005524">
    <property type="term" value="F:ATP binding"/>
    <property type="evidence" value="ECO:0007669"/>
    <property type="project" value="UniProtKB-KW"/>
</dbReference>
<evidence type="ECO:0000256" key="2">
    <source>
        <dbReference type="ARBA" id="ARBA00022528"/>
    </source>
</evidence>
<organism evidence="9">
    <name type="scientific">Flintiella sanguinaria</name>
    <dbReference type="NCBI Taxonomy" id="101926"/>
    <lineage>
        <taxon>Eukaryota</taxon>
        <taxon>Rhodophyta</taxon>
        <taxon>Bangiophyceae</taxon>
        <taxon>Porphyridiales</taxon>
        <taxon>Porphyridiaceae</taxon>
        <taxon>Flintiella</taxon>
    </lineage>
</organism>
<comment type="subcellular location">
    <subcellularLocation>
        <location evidence="1">Plastid</location>
        <location evidence="1">Chloroplast</location>
    </subcellularLocation>
</comment>
<evidence type="ECO:0000256" key="3">
    <source>
        <dbReference type="ARBA" id="ARBA00022640"/>
    </source>
</evidence>
<evidence type="ECO:0000313" key="9">
    <source>
        <dbReference type="EMBL" id="ARO91200.1"/>
    </source>
</evidence>
<dbReference type="Pfam" id="PF00004">
    <property type="entry name" value="AAA"/>
    <property type="match status" value="1"/>
</dbReference>
<dbReference type="SUPFAM" id="SSF52540">
    <property type="entry name" value="P-loop containing nucleoside triphosphate hydrolases"/>
    <property type="match status" value="2"/>
</dbReference>
<keyword evidence="2 9" id="KW-0150">Chloroplast</keyword>
<evidence type="ECO:0000256" key="5">
    <source>
        <dbReference type="ARBA" id="ARBA00022840"/>
    </source>
</evidence>
<dbReference type="GO" id="GO:0009507">
    <property type="term" value="C:chloroplast"/>
    <property type="evidence" value="ECO:0007669"/>
    <property type="project" value="UniProtKB-SubCell"/>
</dbReference>
<dbReference type="SMART" id="SM00382">
    <property type="entry name" value="AAA"/>
    <property type="match status" value="1"/>
</dbReference>
<evidence type="ECO:0000256" key="1">
    <source>
        <dbReference type="ARBA" id="ARBA00004229"/>
    </source>
</evidence>
<dbReference type="InterPro" id="IPR003959">
    <property type="entry name" value="ATPase_AAA_core"/>
</dbReference>
<accession>A0A1X9PUP7</accession>
<dbReference type="InterPro" id="IPR052381">
    <property type="entry name" value="AAA_domain_protein"/>
</dbReference>
<feature type="domain" description="AAA+ ATPase" evidence="8">
    <location>
        <begin position="260"/>
        <end position="395"/>
    </location>
</feature>
<name>A0A1X9PUP7_9RHOD</name>